<sequence>MAIYIFIASLLVPRIAAIPSMQKHSRSDIPVINIDWKTVLTKSKTTTTLQVVVNPLLLQNSSIHDNALKSLEYVAADYVRFVPWYPYPKLSVPEIDEPVINGDNCTTSWDFTYADPLMEDFFRSTPNVSHIINFSTTPDWMWILPNGTTYTYPDDINDIDFDYNQGTQLRDPSLKEVSDYYSRLVSWYVRGGFTDECGVYHHSGHTYEIEYWEVLNEIEAEHSIQPAFYNQLYDTIVTAIRAVSPNTKFVGLALANAQNLSYFEEFLDPSKHAVNIPLDFISYHFYGSPDEASTEAEAAQCFQQAETFLNEVSQIETIRKQLSPSTKTTLNEIGTFDPQGAVTIVPGYEVPAEYFIWSGGVFAYVFSRIAAMGIDVIGESQLVGYPGQFPSVSMVDYTTGLPNARLRVLQLIQESFAPGDELVQTNYTSESNIHAQAFVTTDGVRKLLLINKLRDAVTIQIWGLKSAKIEIVDVSTGGDIWRTEDFSGSVFNITGWATAVMTEN</sequence>
<evidence type="ECO:0000256" key="2">
    <source>
        <dbReference type="ARBA" id="ARBA00022801"/>
    </source>
</evidence>
<keyword evidence="2" id="KW-0378">Hydrolase</keyword>
<dbReference type="Proteomes" id="UP000184330">
    <property type="component" value="Unassembled WGS sequence"/>
</dbReference>
<dbReference type="PANTHER" id="PTHR12631:SF10">
    <property type="entry name" value="BETA-XYLOSIDASE-LIKE PROTEIN-RELATED"/>
    <property type="match status" value="1"/>
</dbReference>
<dbReference type="EMBL" id="FJOG01000116">
    <property type="protein sequence ID" value="CZR70256.1"/>
    <property type="molecule type" value="Genomic_DNA"/>
</dbReference>
<protein>
    <recommendedName>
        <fullName evidence="5">Glycosyl hydrolases family 39 N-terminal catalytic domain-containing protein</fullName>
    </recommendedName>
</protein>
<evidence type="ECO:0000313" key="6">
    <source>
        <dbReference type="EMBL" id="CZR70256.1"/>
    </source>
</evidence>
<keyword evidence="4" id="KW-0732">Signal</keyword>
<dbReference type="SUPFAM" id="SSF51445">
    <property type="entry name" value="(Trans)glycosidases"/>
    <property type="match status" value="1"/>
</dbReference>
<dbReference type="InterPro" id="IPR017853">
    <property type="entry name" value="GH"/>
</dbReference>
<dbReference type="InterPro" id="IPR051923">
    <property type="entry name" value="Glycosyl_Hydrolase_39"/>
</dbReference>
<dbReference type="PANTHER" id="PTHR12631">
    <property type="entry name" value="ALPHA-L-IDURONIDASE"/>
    <property type="match status" value="1"/>
</dbReference>
<accession>A0A1L7XZ49</accession>
<name>A0A1L7XZ49_9HELO</name>
<keyword evidence="7" id="KW-1185">Reference proteome</keyword>
<comment type="similarity">
    <text evidence="1">Belongs to the glycosyl hydrolase 39 family.</text>
</comment>
<feature type="domain" description="Glycosyl hydrolases family 39 N-terminal catalytic" evidence="5">
    <location>
        <begin position="211"/>
        <end position="323"/>
    </location>
</feature>
<organism evidence="6 7">
    <name type="scientific">Phialocephala subalpina</name>
    <dbReference type="NCBI Taxonomy" id="576137"/>
    <lineage>
        <taxon>Eukaryota</taxon>
        <taxon>Fungi</taxon>
        <taxon>Dikarya</taxon>
        <taxon>Ascomycota</taxon>
        <taxon>Pezizomycotina</taxon>
        <taxon>Leotiomycetes</taxon>
        <taxon>Helotiales</taxon>
        <taxon>Mollisiaceae</taxon>
        <taxon>Phialocephala</taxon>
        <taxon>Phialocephala fortinii species complex</taxon>
    </lineage>
</organism>
<dbReference type="GO" id="GO:0004553">
    <property type="term" value="F:hydrolase activity, hydrolyzing O-glycosyl compounds"/>
    <property type="evidence" value="ECO:0007669"/>
    <property type="project" value="TreeGrafter"/>
</dbReference>
<evidence type="ECO:0000256" key="4">
    <source>
        <dbReference type="SAM" id="SignalP"/>
    </source>
</evidence>
<feature type="signal peptide" evidence="4">
    <location>
        <begin position="1"/>
        <end position="17"/>
    </location>
</feature>
<reference evidence="6 7" key="1">
    <citation type="submission" date="2016-03" db="EMBL/GenBank/DDBJ databases">
        <authorList>
            <person name="Ploux O."/>
        </authorList>
    </citation>
    <scope>NUCLEOTIDE SEQUENCE [LARGE SCALE GENOMIC DNA]</scope>
    <source>
        <strain evidence="6 7">UAMH 11012</strain>
    </source>
</reference>
<evidence type="ECO:0000256" key="3">
    <source>
        <dbReference type="ARBA" id="ARBA00023295"/>
    </source>
</evidence>
<dbReference type="InterPro" id="IPR049166">
    <property type="entry name" value="GH39_cat"/>
</dbReference>
<dbReference type="Pfam" id="PF01229">
    <property type="entry name" value="Glyco_hydro_39"/>
    <property type="match status" value="1"/>
</dbReference>
<keyword evidence="3" id="KW-0326">Glycosidase</keyword>
<evidence type="ECO:0000313" key="7">
    <source>
        <dbReference type="Proteomes" id="UP000184330"/>
    </source>
</evidence>
<proteinExistence type="inferred from homology"/>
<evidence type="ECO:0000259" key="5">
    <source>
        <dbReference type="Pfam" id="PF01229"/>
    </source>
</evidence>
<gene>
    <name evidence="6" type="ORF">PAC_20157</name>
</gene>
<evidence type="ECO:0000256" key="1">
    <source>
        <dbReference type="ARBA" id="ARBA00008875"/>
    </source>
</evidence>
<feature type="chain" id="PRO_5012973451" description="Glycosyl hydrolases family 39 N-terminal catalytic domain-containing protein" evidence="4">
    <location>
        <begin position="18"/>
        <end position="504"/>
    </location>
</feature>
<dbReference type="Gene3D" id="3.20.20.80">
    <property type="entry name" value="Glycosidases"/>
    <property type="match status" value="1"/>
</dbReference>
<dbReference type="AlphaFoldDB" id="A0A1L7XZ49"/>
<dbReference type="OrthoDB" id="1100386at2759"/>